<evidence type="ECO:0000313" key="12">
    <source>
        <dbReference type="Proteomes" id="UP000317010"/>
    </source>
</evidence>
<feature type="transmembrane region" description="Helical" evidence="8">
    <location>
        <begin position="292"/>
        <end position="315"/>
    </location>
</feature>
<comment type="subcellular location">
    <subcellularLocation>
        <location evidence="1">Cell membrane</location>
    </subcellularLocation>
</comment>
<evidence type="ECO:0000256" key="1">
    <source>
        <dbReference type="ARBA" id="ARBA00004236"/>
    </source>
</evidence>
<dbReference type="AlphaFoldDB" id="A0A562TVF2"/>
<reference evidence="11 12" key="1">
    <citation type="submission" date="2019-07" db="EMBL/GenBank/DDBJ databases">
        <title>Genomic Encyclopedia of Archaeal and Bacterial Type Strains, Phase II (KMG-II): from individual species to whole genera.</title>
        <authorList>
            <person name="Goeker M."/>
        </authorList>
    </citation>
    <scope>NUCLEOTIDE SEQUENCE [LARGE SCALE GENOMIC DNA]</scope>
    <source>
        <strain evidence="11 12">ATCC BAA-1854</strain>
    </source>
</reference>
<keyword evidence="7 8" id="KW-0472">Membrane</keyword>
<feature type="domain" description="Pycsar effector protein" evidence="10">
    <location>
        <begin position="248"/>
        <end position="408"/>
    </location>
</feature>
<keyword evidence="6" id="KW-0051">Antiviral defense</keyword>
<dbReference type="GO" id="GO:0016787">
    <property type="term" value="F:hydrolase activity"/>
    <property type="evidence" value="ECO:0007669"/>
    <property type="project" value="UniProtKB-KW"/>
</dbReference>
<feature type="transmembrane region" description="Helical" evidence="8">
    <location>
        <begin position="390"/>
        <end position="413"/>
    </location>
</feature>
<dbReference type="RefSeq" id="WP_246139037.1">
    <property type="nucleotide sequence ID" value="NZ_VLLI01000010.1"/>
</dbReference>
<evidence type="ECO:0000256" key="6">
    <source>
        <dbReference type="ARBA" id="ARBA00023118"/>
    </source>
</evidence>
<evidence type="ECO:0000256" key="4">
    <source>
        <dbReference type="ARBA" id="ARBA00022741"/>
    </source>
</evidence>
<evidence type="ECO:0000256" key="2">
    <source>
        <dbReference type="ARBA" id="ARBA00022475"/>
    </source>
</evidence>
<dbReference type="GO" id="GO:0051607">
    <property type="term" value="P:defense response to virus"/>
    <property type="evidence" value="ECO:0007669"/>
    <property type="project" value="UniProtKB-KW"/>
</dbReference>
<keyword evidence="5 8" id="KW-1133">Transmembrane helix</keyword>
<feature type="transmembrane region" description="Helical" evidence="8">
    <location>
        <begin position="267"/>
        <end position="286"/>
    </location>
</feature>
<feature type="domain" description="HD" evidence="9">
    <location>
        <begin position="33"/>
        <end position="130"/>
    </location>
</feature>
<accession>A0A562TVF2</accession>
<gene>
    <name evidence="11" type="ORF">JN11_03361</name>
</gene>
<protein>
    <submittedName>
        <fullName evidence="11">Putative metal-dependent HD superfamily phosphohydrolase</fullName>
    </submittedName>
</protein>
<dbReference type="Gene3D" id="1.10.3210.10">
    <property type="entry name" value="Hypothetical protein af1432"/>
    <property type="match status" value="1"/>
</dbReference>
<keyword evidence="12" id="KW-1185">Reference proteome</keyword>
<evidence type="ECO:0000313" key="11">
    <source>
        <dbReference type="EMBL" id="TWI97542.1"/>
    </source>
</evidence>
<dbReference type="InterPro" id="IPR006674">
    <property type="entry name" value="HD_domain"/>
</dbReference>
<organism evidence="11 12">
    <name type="scientific">Mucilaginibacter frigoritolerans</name>
    <dbReference type="NCBI Taxonomy" id="652788"/>
    <lineage>
        <taxon>Bacteria</taxon>
        <taxon>Pseudomonadati</taxon>
        <taxon>Bacteroidota</taxon>
        <taxon>Sphingobacteriia</taxon>
        <taxon>Sphingobacteriales</taxon>
        <taxon>Sphingobacteriaceae</taxon>
        <taxon>Mucilaginibacter</taxon>
    </lineage>
</organism>
<evidence type="ECO:0000259" key="10">
    <source>
        <dbReference type="Pfam" id="PF18967"/>
    </source>
</evidence>
<proteinExistence type="predicted"/>
<evidence type="ECO:0000256" key="8">
    <source>
        <dbReference type="SAM" id="Phobius"/>
    </source>
</evidence>
<dbReference type="GO" id="GO:0000166">
    <property type="term" value="F:nucleotide binding"/>
    <property type="evidence" value="ECO:0007669"/>
    <property type="project" value="UniProtKB-KW"/>
</dbReference>
<evidence type="ECO:0000259" key="9">
    <source>
        <dbReference type="Pfam" id="PF01966"/>
    </source>
</evidence>
<evidence type="ECO:0000256" key="7">
    <source>
        <dbReference type="ARBA" id="ARBA00023136"/>
    </source>
</evidence>
<dbReference type="Proteomes" id="UP000317010">
    <property type="component" value="Unassembled WGS sequence"/>
</dbReference>
<dbReference type="Pfam" id="PF18967">
    <property type="entry name" value="PycTM"/>
    <property type="match status" value="1"/>
</dbReference>
<sequence>MMNYHKLLEKVSEYALDYFKTQNSKSFIYHNKKHTEDVVNKTTEIANHYQVNPHDLAMVCSAAWFHDLGYFIDPDHHESQSALLAESFLRAKEVDESDILIIKNCIMATHMPQSPNSLLEKIICDADLYHLGTDDFLKKDKAMQQEYNDFHHPHLNKSEWRQKSIVFLQKHQYHTDYCQQLLDSSKQKNIEILKSKVGNALDKVVQPEHKLDENIAVADVTPATDRPKIKKNKDKAIDDKPEKGIETMFRISSSNHQRLSDMADKKAHIMITVNSIILSALISLVLRRLNEYEYLLIPTIILLGVSVAAMTFSILSTRPSIPNGVFSKDEVDNKTVNLLFFGNFYKMGLDDYNYGMLKMMDDKEFLYGSLIKDLYSQGVVLGKKYRLLRIAYSVFMFGLIVSVIAFIIAVTFFSTNKPTI</sequence>
<dbReference type="Pfam" id="PF01966">
    <property type="entry name" value="HD"/>
    <property type="match status" value="1"/>
</dbReference>
<keyword evidence="3 8" id="KW-0812">Transmembrane</keyword>
<dbReference type="InterPro" id="IPR043760">
    <property type="entry name" value="PycTM_dom"/>
</dbReference>
<keyword evidence="11" id="KW-0378">Hydrolase</keyword>
<evidence type="ECO:0000256" key="3">
    <source>
        <dbReference type="ARBA" id="ARBA00022692"/>
    </source>
</evidence>
<dbReference type="CDD" id="cd00077">
    <property type="entry name" value="HDc"/>
    <property type="match status" value="1"/>
</dbReference>
<dbReference type="GO" id="GO:0005886">
    <property type="term" value="C:plasma membrane"/>
    <property type="evidence" value="ECO:0007669"/>
    <property type="project" value="UniProtKB-SubCell"/>
</dbReference>
<evidence type="ECO:0000256" key="5">
    <source>
        <dbReference type="ARBA" id="ARBA00022989"/>
    </source>
</evidence>
<name>A0A562TVF2_9SPHI</name>
<dbReference type="SUPFAM" id="SSF109604">
    <property type="entry name" value="HD-domain/PDEase-like"/>
    <property type="match status" value="1"/>
</dbReference>
<keyword evidence="4" id="KW-0547">Nucleotide-binding</keyword>
<dbReference type="EMBL" id="VLLI01000010">
    <property type="protein sequence ID" value="TWI97542.1"/>
    <property type="molecule type" value="Genomic_DNA"/>
</dbReference>
<dbReference type="InterPro" id="IPR003607">
    <property type="entry name" value="HD/PDEase_dom"/>
</dbReference>
<keyword evidence="2" id="KW-1003">Cell membrane</keyword>
<comment type="caution">
    <text evidence="11">The sequence shown here is derived from an EMBL/GenBank/DDBJ whole genome shotgun (WGS) entry which is preliminary data.</text>
</comment>